<gene>
    <name evidence="4" type="ORF">J2I47_17820</name>
</gene>
<evidence type="ECO:0000313" key="4">
    <source>
        <dbReference type="EMBL" id="MBO0938415.1"/>
    </source>
</evidence>
<comment type="caution">
    <text evidence="4">The sequence shown here is derived from an EMBL/GenBank/DDBJ whole genome shotgun (WGS) entry which is preliminary data.</text>
</comment>
<dbReference type="InterPro" id="IPR008928">
    <property type="entry name" value="6-hairpin_glycosidase_sf"/>
</dbReference>
<organism evidence="4 5">
    <name type="scientific">Fibrella rubiginis</name>
    <dbReference type="NCBI Taxonomy" id="2817060"/>
    <lineage>
        <taxon>Bacteria</taxon>
        <taxon>Pseudomonadati</taxon>
        <taxon>Bacteroidota</taxon>
        <taxon>Cytophagia</taxon>
        <taxon>Cytophagales</taxon>
        <taxon>Spirosomataceae</taxon>
        <taxon>Fibrella</taxon>
    </lineage>
</organism>
<evidence type="ECO:0000313" key="5">
    <source>
        <dbReference type="Proteomes" id="UP000664034"/>
    </source>
</evidence>
<feature type="signal peptide" evidence="1">
    <location>
        <begin position="1"/>
        <end position="16"/>
    </location>
</feature>
<protein>
    <submittedName>
        <fullName evidence="4">Glycoside hydrolase family 127 protein</fullName>
    </submittedName>
</protein>
<dbReference type="GO" id="GO:0016787">
    <property type="term" value="F:hydrolase activity"/>
    <property type="evidence" value="ECO:0007669"/>
    <property type="project" value="UniProtKB-KW"/>
</dbReference>
<dbReference type="PANTHER" id="PTHR31151">
    <property type="entry name" value="PROLINE-TRNA LIGASE (DUF1680)"/>
    <property type="match status" value="1"/>
</dbReference>
<dbReference type="EMBL" id="JAFMYV010000009">
    <property type="protein sequence ID" value="MBO0938415.1"/>
    <property type="molecule type" value="Genomic_DNA"/>
</dbReference>
<dbReference type="InterPro" id="IPR049046">
    <property type="entry name" value="Beta-AFase-like_GH127_middle"/>
</dbReference>
<reference evidence="4" key="1">
    <citation type="submission" date="2021-03" db="EMBL/GenBank/DDBJ databases">
        <title>Fibrella sp. HMF5335 genome sequencing and assembly.</title>
        <authorList>
            <person name="Kang H."/>
            <person name="Kim H."/>
            <person name="Bae S."/>
            <person name="Joh K."/>
        </authorList>
    </citation>
    <scope>NUCLEOTIDE SEQUENCE</scope>
    <source>
        <strain evidence="4">HMF5335</strain>
    </source>
</reference>
<feature type="chain" id="PRO_5037390441" evidence="1">
    <location>
        <begin position="17"/>
        <end position="687"/>
    </location>
</feature>
<dbReference type="RefSeq" id="WP_207365949.1">
    <property type="nucleotide sequence ID" value="NZ_JAFMYV010000009.1"/>
</dbReference>
<feature type="domain" description="Non-reducing end beta-L-arabinofuranosidase-like GH127 middle" evidence="3">
    <location>
        <begin position="428"/>
        <end position="529"/>
    </location>
</feature>
<dbReference type="AlphaFoldDB" id="A0A939GKD8"/>
<evidence type="ECO:0000256" key="1">
    <source>
        <dbReference type="SAM" id="SignalP"/>
    </source>
</evidence>
<dbReference type="Pfam" id="PF20736">
    <property type="entry name" value="Glyco_hydro127M"/>
    <property type="match status" value="1"/>
</dbReference>
<dbReference type="PANTHER" id="PTHR31151:SF0">
    <property type="entry name" value="PROLINE-TRNA LIGASE (DUF1680)"/>
    <property type="match status" value="1"/>
</dbReference>
<evidence type="ECO:0000259" key="3">
    <source>
        <dbReference type="Pfam" id="PF20736"/>
    </source>
</evidence>
<sequence>MKYLISSLALSAAAFVAPNKPAPTRTVTVVDRPVTTSRNAYYVSNQAPLQPEFLVKLPIGAIKPAGWLRENLDRQANGLAGHLGQISIWLTKKDNAWLSKTGKGEYGWEELPYWLKGYGDMAYVLNRPDMLAETKIWLDGTINSQRDNGDFGPIVMKNGKRDLWAQMLMLWCLQSSYEHKPDPRILTLMTRYFAWQSTIPDDQFLEDYWENSRGGDNLFSVYWLYNRTKNPKLLDLGTKIHNNTANWRQANKLPNLHNVNIAQCFREPATYYLQSNEASDLKATYRDYNMVRERFGQVPGGMWGGDENSRPGYDDPRQAVETCGMVEQMASDELLMRFTGDPFWAENCEDVAFNTLPAAFMPDYRSLRYLTAPNMVVSDSKNHSPGLQNEGPFLMMNPFSSRCCQHNHSNGWVYYAENLWMATPDNGLAAVLYNASSVTAKVGDGPGGVPQMVTLKQETNYPFEEQVRMTVQTAKPVAFPLYLRVPAWCRNPTVRINGQVVKADAKPGQYIVVTETWKQGDKITLDLPMHLAVRTWDKNKNSVSVNYGPLTFSTKIEQEFRKEDSKKTAIGDSKWQPNADPTQWPSYEIYPKSAWNYGLVLNGSKPEESFTVVKKKGVANTFPFTPDAAPITLTAKARKIPGWGVDQYGLCAVLPQSPVATTEPLETITLVPMGTTRLRISAFPVVR</sequence>
<dbReference type="InterPro" id="IPR012878">
    <property type="entry name" value="Beta-AFase-like_GH127_cat"/>
</dbReference>
<dbReference type="SUPFAM" id="SSF48208">
    <property type="entry name" value="Six-hairpin glycosidases"/>
    <property type="match status" value="1"/>
</dbReference>
<dbReference type="GO" id="GO:0005975">
    <property type="term" value="P:carbohydrate metabolic process"/>
    <property type="evidence" value="ECO:0007669"/>
    <property type="project" value="InterPro"/>
</dbReference>
<evidence type="ECO:0000259" key="2">
    <source>
        <dbReference type="Pfam" id="PF07944"/>
    </source>
</evidence>
<dbReference type="Proteomes" id="UP000664034">
    <property type="component" value="Unassembled WGS sequence"/>
</dbReference>
<proteinExistence type="predicted"/>
<keyword evidence="4" id="KW-0378">Hydrolase</keyword>
<feature type="domain" description="Non-reducing end beta-L-arabinofuranosidase-like GH127 catalytic" evidence="2">
    <location>
        <begin position="112"/>
        <end position="416"/>
    </location>
</feature>
<name>A0A939GKD8_9BACT</name>
<keyword evidence="5" id="KW-1185">Reference proteome</keyword>
<accession>A0A939GKD8</accession>
<dbReference type="Pfam" id="PF07944">
    <property type="entry name" value="Beta-AFase-like_GH127_cat"/>
    <property type="match status" value="1"/>
</dbReference>
<keyword evidence="1" id="KW-0732">Signal</keyword>